<comment type="caution">
    <text evidence="7">The sequence shown here is derived from an EMBL/GenBank/DDBJ whole genome shotgun (WGS) entry which is preliminary data.</text>
</comment>
<name>A0A916Z3J2_9BACT</name>
<dbReference type="AlphaFoldDB" id="A0A916Z3J2"/>
<organism evidence="7 8">
    <name type="scientific">Emticicia aquatilis</name>
    <dbReference type="NCBI Taxonomy" id="1537369"/>
    <lineage>
        <taxon>Bacteria</taxon>
        <taxon>Pseudomonadati</taxon>
        <taxon>Bacteroidota</taxon>
        <taxon>Cytophagia</taxon>
        <taxon>Cytophagales</taxon>
        <taxon>Leadbetterellaceae</taxon>
        <taxon>Emticicia</taxon>
    </lineage>
</organism>
<evidence type="ECO:0000256" key="5">
    <source>
        <dbReference type="ARBA" id="ARBA00023014"/>
    </source>
</evidence>
<evidence type="ECO:0000313" key="7">
    <source>
        <dbReference type="EMBL" id="GGD74395.1"/>
    </source>
</evidence>
<evidence type="ECO:0000259" key="6">
    <source>
        <dbReference type="PROSITE" id="PS51918"/>
    </source>
</evidence>
<dbReference type="EMBL" id="BMKK01000011">
    <property type="protein sequence ID" value="GGD74395.1"/>
    <property type="molecule type" value="Genomic_DNA"/>
</dbReference>
<comment type="cofactor">
    <cofactor evidence="1">
        <name>[4Fe-4S] cluster</name>
        <dbReference type="ChEBI" id="CHEBI:49883"/>
    </cofactor>
</comment>
<dbReference type="GO" id="GO:0051536">
    <property type="term" value="F:iron-sulfur cluster binding"/>
    <property type="evidence" value="ECO:0007669"/>
    <property type="project" value="UniProtKB-KW"/>
</dbReference>
<evidence type="ECO:0000256" key="3">
    <source>
        <dbReference type="ARBA" id="ARBA00022723"/>
    </source>
</evidence>
<dbReference type="InterPro" id="IPR013785">
    <property type="entry name" value="Aldolase_TIM"/>
</dbReference>
<dbReference type="InterPro" id="IPR007197">
    <property type="entry name" value="rSAM"/>
</dbReference>
<evidence type="ECO:0000256" key="4">
    <source>
        <dbReference type="ARBA" id="ARBA00023004"/>
    </source>
</evidence>
<keyword evidence="2" id="KW-0949">S-adenosyl-L-methionine</keyword>
<gene>
    <name evidence="7" type="ORF">GCM10011514_43080</name>
</gene>
<keyword evidence="3" id="KW-0479">Metal-binding</keyword>
<reference evidence="7" key="2">
    <citation type="submission" date="2020-09" db="EMBL/GenBank/DDBJ databases">
        <authorList>
            <person name="Sun Q."/>
            <person name="Zhou Y."/>
        </authorList>
    </citation>
    <scope>NUCLEOTIDE SEQUENCE</scope>
    <source>
        <strain evidence="7">CGMCC 1.15958</strain>
    </source>
</reference>
<dbReference type="PANTHER" id="PTHR43273:SF8">
    <property type="entry name" value="RADICAL SAM DOMAIN PROTEIN"/>
    <property type="match status" value="1"/>
</dbReference>
<dbReference type="GO" id="GO:0016491">
    <property type="term" value="F:oxidoreductase activity"/>
    <property type="evidence" value="ECO:0007669"/>
    <property type="project" value="InterPro"/>
</dbReference>
<feature type="domain" description="Radical SAM core" evidence="6">
    <location>
        <begin position="1"/>
        <end position="229"/>
    </location>
</feature>
<keyword evidence="4" id="KW-0408">Iron</keyword>
<dbReference type="Gene3D" id="3.20.20.70">
    <property type="entry name" value="Aldolase class I"/>
    <property type="match status" value="1"/>
</dbReference>
<dbReference type="InterPro" id="IPR058240">
    <property type="entry name" value="rSAM_sf"/>
</dbReference>
<proteinExistence type="predicted"/>
<evidence type="ECO:0000313" key="8">
    <source>
        <dbReference type="Proteomes" id="UP000609064"/>
    </source>
</evidence>
<dbReference type="PROSITE" id="PS51918">
    <property type="entry name" value="RADICAL_SAM"/>
    <property type="match status" value="1"/>
</dbReference>
<evidence type="ECO:0000256" key="1">
    <source>
        <dbReference type="ARBA" id="ARBA00001966"/>
    </source>
</evidence>
<dbReference type="CDD" id="cd01335">
    <property type="entry name" value="Radical_SAM"/>
    <property type="match status" value="1"/>
</dbReference>
<evidence type="ECO:0000256" key="2">
    <source>
        <dbReference type="ARBA" id="ARBA00022691"/>
    </source>
</evidence>
<keyword evidence="5" id="KW-0411">Iron-sulfur</keyword>
<dbReference type="Pfam" id="PF04055">
    <property type="entry name" value="Radical_SAM"/>
    <property type="match status" value="1"/>
</dbReference>
<accession>A0A916Z3J2</accession>
<dbReference type="PANTHER" id="PTHR43273">
    <property type="entry name" value="ANAEROBIC SULFATASE-MATURATING ENZYME HOMOLOG ASLB-RELATED"/>
    <property type="match status" value="1"/>
</dbReference>
<sequence>MYNLGDNSYKNQPKLMNDATIDAIIDEVKQHCTKHNIPQFEFIFHGGEPLLASPVFYEIFVHKAIKKLSPQIKPIFNLQTNGVLLTEKWCEILGQLKISIGVSIDGPQKDNDSTRVDHQGKGSYERIIRGLKIAQNSKKLLYPPGILSVINVLSDPVQNYQHLKALNVQFVDFLLPDCTHQKLPPLKKIDNKPYADWLIKVFDLWYFDQHPKPTIRIFTQLIRLMIGYDEGFEYFGHQKNEFLVIETDGSIEITGAFKICGDSFTKKNLNINQNSIDEALKNDFYHQYYAGHQNLCQECQSCPIVEVCGGGFIAHRYSENNGFDNPSVYCLDLKYLIKHIQNVVYESLPSKLKKTLQLRPIKDRDLVRKIAI</sequence>
<dbReference type="Proteomes" id="UP000609064">
    <property type="component" value="Unassembled WGS sequence"/>
</dbReference>
<dbReference type="SUPFAM" id="SSF102114">
    <property type="entry name" value="Radical SAM enzymes"/>
    <property type="match status" value="1"/>
</dbReference>
<reference evidence="7" key="1">
    <citation type="journal article" date="2014" name="Int. J. Syst. Evol. Microbiol.">
        <title>Complete genome sequence of Corynebacterium casei LMG S-19264T (=DSM 44701T), isolated from a smear-ripened cheese.</title>
        <authorList>
            <consortium name="US DOE Joint Genome Institute (JGI-PGF)"/>
            <person name="Walter F."/>
            <person name="Albersmeier A."/>
            <person name="Kalinowski J."/>
            <person name="Ruckert C."/>
        </authorList>
    </citation>
    <scope>NUCLEOTIDE SEQUENCE</scope>
    <source>
        <strain evidence="7">CGMCC 1.15958</strain>
    </source>
</reference>
<protein>
    <recommendedName>
        <fullName evidence="6">Radical SAM core domain-containing protein</fullName>
    </recommendedName>
</protein>
<keyword evidence="8" id="KW-1185">Reference proteome</keyword>
<dbReference type="InterPro" id="IPR023867">
    <property type="entry name" value="Sulphatase_maturase_rSAM"/>
</dbReference>
<dbReference type="GO" id="GO:0046872">
    <property type="term" value="F:metal ion binding"/>
    <property type="evidence" value="ECO:0007669"/>
    <property type="project" value="UniProtKB-KW"/>
</dbReference>